<feature type="transmembrane region" description="Helical" evidence="6">
    <location>
        <begin position="280"/>
        <end position="303"/>
    </location>
</feature>
<protein>
    <submittedName>
        <fullName evidence="8">Sodium:phosphate symporter</fullName>
    </submittedName>
</protein>
<dbReference type="Proteomes" id="UP000683139">
    <property type="component" value="Unassembled WGS sequence"/>
</dbReference>
<accession>A0A920CZX3</accession>
<dbReference type="PANTHER" id="PTHR10010">
    <property type="entry name" value="SOLUTE CARRIER FAMILY 34 SODIUM PHOSPHATE , MEMBER 2-RELATED"/>
    <property type="match status" value="1"/>
</dbReference>
<dbReference type="PANTHER" id="PTHR10010:SF46">
    <property type="entry name" value="SODIUM-DEPENDENT PHOSPHATE TRANSPORT PROTEIN 2B"/>
    <property type="match status" value="1"/>
</dbReference>
<organism evidence="8 9">
    <name type="scientific">Paenibacillus montaniterrae</name>
    <dbReference type="NCBI Taxonomy" id="429341"/>
    <lineage>
        <taxon>Bacteria</taxon>
        <taxon>Bacillati</taxon>
        <taxon>Bacillota</taxon>
        <taxon>Bacilli</taxon>
        <taxon>Bacillales</taxon>
        <taxon>Paenibacillaceae</taxon>
        <taxon>Paenibacillus</taxon>
    </lineage>
</organism>
<reference evidence="8" key="1">
    <citation type="submission" date="2021-03" db="EMBL/GenBank/DDBJ databases">
        <title>Antimicrobial resistance genes in bacteria isolated from Japanese honey, and their potential for conferring macrolide and lincosamide resistance in the American foulbrood pathogen Paenibacillus larvae.</title>
        <authorList>
            <person name="Okamoto M."/>
            <person name="Kumagai M."/>
            <person name="Kanamori H."/>
            <person name="Takamatsu D."/>
        </authorList>
    </citation>
    <scope>NUCLEOTIDE SEQUENCE</scope>
    <source>
        <strain evidence="8">J40TS1</strain>
    </source>
</reference>
<dbReference type="GO" id="GO:0005436">
    <property type="term" value="F:sodium:phosphate symporter activity"/>
    <property type="evidence" value="ECO:0007669"/>
    <property type="project" value="InterPro"/>
</dbReference>
<keyword evidence="3 6" id="KW-0812">Transmembrane</keyword>
<feature type="transmembrane region" description="Helical" evidence="6">
    <location>
        <begin position="110"/>
        <end position="127"/>
    </location>
</feature>
<dbReference type="Gene3D" id="1.20.58.220">
    <property type="entry name" value="Phosphate transport system protein phou homolog 2, domain 2"/>
    <property type="match status" value="1"/>
</dbReference>
<keyword evidence="9" id="KW-1185">Reference proteome</keyword>
<feature type="domain" description="PhoU" evidence="7">
    <location>
        <begin position="451"/>
        <end position="535"/>
    </location>
</feature>
<comment type="subcellular location">
    <subcellularLocation>
        <location evidence="1">Cell membrane</location>
        <topology evidence="1">Multi-pass membrane protein</topology>
    </subcellularLocation>
</comment>
<evidence type="ECO:0000256" key="6">
    <source>
        <dbReference type="SAM" id="Phobius"/>
    </source>
</evidence>
<gene>
    <name evidence="8" type="ORF">J40TS1_35750</name>
</gene>
<name>A0A920CZX3_9BACL</name>
<feature type="transmembrane region" description="Helical" evidence="6">
    <location>
        <begin position="166"/>
        <end position="189"/>
    </location>
</feature>
<feature type="transmembrane region" description="Helical" evidence="6">
    <location>
        <begin position="209"/>
        <end position="234"/>
    </location>
</feature>
<feature type="transmembrane region" description="Helical" evidence="6">
    <location>
        <begin position="84"/>
        <end position="103"/>
    </location>
</feature>
<evidence type="ECO:0000256" key="2">
    <source>
        <dbReference type="ARBA" id="ARBA00022475"/>
    </source>
</evidence>
<feature type="transmembrane region" description="Helical" evidence="6">
    <location>
        <begin position="6"/>
        <end position="24"/>
    </location>
</feature>
<dbReference type="GO" id="GO:0005886">
    <property type="term" value="C:plasma membrane"/>
    <property type="evidence" value="ECO:0007669"/>
    <property type="project" value="UniProtKB-SubCell"/>
</dbReference>
<evidence type="ECO:0000256" key="3">
    <source>
        <dbReference type="ARBA" id="ARBA00022692"/>
    </source>
</evidence>
<dbReference type="EMBL" id="BOSE01000007">
    <property type="protein sequence ID" value="GIP17933.1"/>
    <property type="molecule type" value="Genomic_DNA"/>
</dbReference>
<keyword evidence="2" id="KW-1003">Cell membrane</keyword>
<keyword evidence="4 6" id="KW-1133">Transmembrane helix</keyword>
<dbReference type="Pfam" id="PF02690">
    <property type="entry name" value="Na_Pi_cotrans"/>
    <property type="match status" value="2"/>
</dbReference>
<evidence type="ECO:0000313" key="8">
    <source>
        <dbReference type="EMBL" id="GIP17933.1"/>
    </source>
</evidence>
<dbReference type="NCBIfam" id="NF037997">
    <property type="entry name" value="Na_Pi_symport"/>
    <property type="match status" value="1"/>
</dbReference>
<evidence type="ECO:0000256" key="1">
    <source>
        <dbReference type="ARBA" id="ARBA00004651"/>
    </source>
</evidence>
<evidence type="ECO:0000256" key="4">
    <source>
        <dbReference type="ARBA" id="ARBA00022989"/>
    </source>
</evidence>
<evidence type="ECO:0000256" key="5">
    <source>
        <dbReference type="ARBA" id="ARBA00023136"/>
    </source>
</evidence>
<feature type="domain" description="PhoU" evidence="7">
    <location>
        <begin position="345"/>
        <end position="431"/>
    </location>
</feature>
<dbReference type="InterPro" id="IPR003841">
    <property type="entry name" value="Na/Pi_transpt"/>
</dbReference>
<dbReference type="GO" id="GO:0044341">
    <property type="term" value="P:sodium-dependent phosphate transport"/>
    <property type="evidence" value="ECO:0007669"/>
    <property type="project" value="InterPro"/>
</dbReference>
<dbReference type="Pfam" id="PF01895">
    <property type="entry name" value="PhoU"/>
    <property type="match status" value="2"/>
</dbReference>
<comment type="caution">
    <text evidence="8">The sequence shown here is derived from an EMBL/GenBank/DDBJ whole genome shotgun (WGS) entry which is preliminary data.</text>
</comment>
<dbReference type="AlphaFoldDB" id="A0A920CZX3"/>
<proteinExistence type="predicted"/>
<feature type="transmembrane region" description="Helical" evidence="6">
    <location>
        <begin position="133"/>
        <end position="154"/>
    </location>
</feature>
<keyword evidence="5 6" id="KW-0472">Membrane</keyword>
<dbReference type="InterPro" id="IPR038078">
    <property type="entry name" value="PhoU-like_sf"/>
</dbReference>
<dbReference type="SUPFAM" id="SSF109755">
    <property type="entry name" value="PhoU-like"/>
    <property type="match status" value="1"/>
</dbReference>
<evidence type="ECO:0000259" key="7">
    <source>
        <dbReference type="Pfam" id="PF01895"/>
    </source>
</evidence>
<dbReference type="InterPro" id="IPR026022">
    <property type="entry name" value="PhoU_dom"/>
</dbReference>
<sequence length="537" mass="59098">MDTQHLVFYLIGGIAIFLFGIKSLSEGLQKITGDRIRHWLATYTAHPLLGVVAGIFITTLFQSATGAVILIIGLLNASILSMKQAVHVLIGVNLGTIVTIFIVGFRIEDYALPIVAAGVFLLLFGHYKRIQYVGQIILGFGTLFLGLSFVRDGLRSDSLSNEMTMFLLNLADFPLFGLLAGIVLSLLLTSSNAAIGVLQTVADEGLIDLAGALPILLGSNLGSAIIACIAVIGASIKAKRVVLIDVMYYLFGAILFLVLQKPLLSLMSWLEQLTHMKLQLAVAHSLFQVLTGVVCLMLAPWLLRIANHLIQTHQTTAEVWFGAQYLDKRFLATPSVALGQAQHEILRMGGIARETLGHASQYFFEHDSRSANLALKKETLVNELNQLITDYIVSIHQHDLTAGESEKLTGLLHIVNDIERIGDHAENIVELADYCVRNRVQFSEEATKQLHQMIDAADWIIGRALYALEQQDRSAAADVLGREADLDRMEHEFRTGHFKRLNENLCRGNAGAIFLDVLSNLERVGDHSKNIAEYVLK</sequence>
<feature type="transmembrane region" description="Helical" evidence="6">
    <location>
        <begin position="45"/>
        <end position="72"/>
    </location>
</feature>
<evidence type="ECO:0000313" key="9">
    <source>
        <dbReference type="Proteomes" id="UP000683139"/>
    </source>
</evidence>
<feature type="transmembrane region" description="Helical" evidence="6">
    <location>
        <begin position="241"/>
        <end position="260"/>
    </location>
</feature>